<sequence length="279" mass="29717">MTQGPKPRAAVLGSPIEHSLSPVIHLAAYAHLGLDWGYERVELQPAGFVGFVDALDDTWRGLSVTMPLKEQAAVCGVPDADVSLTGAANTVVPGLVRHVYNTDIVGLMDALRVEGLHESNVATIIGNGATARSAAVALARSGVRVIEVQGRNPDRLAEFRDWAEHACDVEVQPRSLGAPLDPASDVLISTTPSAALQGRLDTLAIELCPALRGVFDVIYHPWPTPLAQRASEAGLTMLSGLDLLVHQARHQVRLFTGMDVPVEVLMSAVRAELERRGAA</sequence>
<dbReference type="GO" id="GO:0009423">
    <property type="term" value="P:chorismate biosynthetic process"/>
    <property type="evidence" value="ECO:0007669"/>
    <property type="project" value="TreeGrafter"/>
</dbReference>
<dbReference type="Pfam" id="PF18317">
    <property type="entry name" value="SDH_C"/>
    <property type="match status" value="1"/>
</dbReference>
<dbReference type="GO" id="GO:0009073">
    <property type="term" value="P:aromatic amino acid family biosynthetic process"/>
    <property type="evidence" value="ECO:0007669"/>
    <property type="project" value="UniProtKB-KW"/>
</dbReference>
<dbReference type="SUPFAM" id="SSF51735">
    <property type="entry name" value="NAD(P)-binding Rossmann-fold domains"/>
    <property type="match status" value="1"/>
</dbReference>
<dbReference type="NCBIfam" id="NF001311">
    <property type="entry name" value="PRK00258.1-3"/>
    <property type="match status" value="1"/>
</dbReference>
<dbReference type="GO" id="GO:0019632">
    <property type="term" value="P:shikimate metabolic process"/>
    <property type="evidence" value="ECO:0007669"/>
    <property type="project" value="TreeGrafter"/>
</dbReference>
<dbReference type="Pfam" id="PF08501">
    <property type="entry name" value="Shikimate_dh_N"/>
    <property type="match status" value="1"/>
</dbReference>
<name>A0A2N9JFY7_9ACTN</name>
<protein>
    <submittedName>
        <fullName evidence="5">Shikimate dehydrogenase</fullName>
        <ecNumber evidence="5">1.1.1.25</ecNumber>
    </submittedName>
</protein>
<accession>A0A2N9JFY7</accession>
<keyword evidence="2" id="KW-0028">Amino-acid biosynthesis</keyword>
<evidence type="ECO:0000313" key="6">
    <source>
        <dbReference type="Proteomes" id="UP000238164"/>
    </source>
</evidence>
<dbReference type="GO" id="GO:0005829">
    <property type="term" value="C:cytosol"/>
    <property type="evidence" value="ECO:0007669"/>
    <property type="project" value="TreeGrafter"/>
</dbReference>
<comment type="pathway">
    <text evidence="1">Metabolic intermediate biosynthesis; chorismate biosynthesis; chorismate from D-erythrose 4-phosphate and phosphoenolpyruvate: step 4/7.</text>
</comment>
<evidence type="ECO:0000259" key="3">
    <source>
        <dbReference type="Pfam" id="PF08501"/>
    </source>
</evidence>
<evidence type="ECO:0000313" key="5">
    <source>
        <dbReference type="EMBL" id="SPD86490.1"/>
    </source>
</evidence>
<dbReference type="InterPro" id="IPR041121">
    <property type="entry name" value="SDH_C"/>
</dbReference>
<evidence type="ECO:0000256" key="2">
    <source>
        <dbReference type="ARBA" id="ARBA00023141"/>
    </source>
</evidence>
<dbReference type="CDD" id="cd01065">
    <property type="entry name" value="NAD_bind_Shikimate_DH"/>
    <property type="match status" value="1"/>
</dbReference>
<dbReference type="GO" id="GO:0050661">
    <property type="term" value="F:NADP binding"/>
    <property type="evidence" value="ECO:0007669"/>
    <property type="project" value="TreeGrafter"/>
</dbReference>
<dbReference type="PANTHER" id="PTHR21089:SF1">
    <property type="entry name" value="BIFUNCTIONAL 3-DEHYDROQUINATE DEHYDRATASE_SHIKIMATE DEHYDROGENASE, CHLOROPLASTIC"/>
    <property type="match status" value="1"/>
</dbReference>
<proteinExistence type="predicted"/>
<feature type="domain" description="Shikimate dehydrogenase substrate binding N-terminal" evidence="3">
    <location>
        <begin position="11"/>
        <end position="91"/>
    </location>
</feature>
<reference evidence="5 6" key="1">
    <citation type="submission" date="2018-02" db="EMBL/GenBank/DDBJ databases">
        <authorList>
            <person name="Cohen D.B."/>
            <person name="Kent A.D."/>
        </authorList>
    </citation>
    <scope>NUCLEOTIDE SEQUENCE [LARGE SCALE GENOMIC DNA]</scope>
    <source>
        <strain evidence="5">1</strain>
    </source>
</reference>
<dbReference type="KEGG" id="mgg:MPLG2_1454"/>
<dbReference type="Gene3D" id="3.40.50.10860">
    <property type="entry name" value="Leucine Dehydrogenase, chain A, domain 1"/>
    <property type="match status" value="1"/>
</dbReference>
<dbReference type="SUPFAM" id="SSF53223">
    <property type="entry name" value="Aminoacid dehydrogenase-like, N-terminal domain"/>
    <property type="match status" value="1"/>
</dbReference>
<dbReference type="EC" id="1.1.1.25" evidence="5"/>
<dbReference type="RefSeq" id="WP_158680930.1">
    <property type="nucleotide sequence ID" value="NZ_BAAAGO010000033.1"/>
</dbReference>
<dbReference type="InterPro" id="IPR036291">
    <property type="entry name" value="NAD(P)-bd_dom_sf"/>
</dbReference>
<dbReference type="PANTHER" id="PTHR21089">
    <property type="entry name" value="SHIKIMATE DEHYDROGENASE"/>
    <property type="match status" value="1"/>
</dbReference>
<keyword evidence="6" id="KW-1185">Reference proteome</keyword>
<dbReference type="OrthoDB" id="9776868at2"/>
<feature type="domain" description="SDH C-terminal" evidence="4">
    <location>
        <begin position="240"/>
        <end position="270"/>
    </location>
</feature>
<dbReference type="InterPro" id="IPR013708">
    <property type="entry name" value="Shikimate_DH-bd_N"/>
</dbReference>
<dbReference type="EMBL" id="LT985188">
    <property type="protein sequence ID" value="SPD86490.1"/>
    <property type="molecule type" value="Genomic_DNA"/>
</dbReference>
<keyword evidence="2" id="KW-0057">Aromatic amino acid biosynthesis</keyword>
<dbReference type="Proteomes" id="UP000238164">
    <property type="component" value="Chromosome 1"/>
</dbReference>
<evidence type="ECO:0000256" key="1">
    <source>
        <dbReference type="ARBA" id="ARBA00004871"/>
    </source>
</evidence>
<dbReference type="AlphaFoldDB" id="A0A2N9JFY7"/>
<evidence type="ECO:0000259" key="4">
    <source>
        <dbReference type="Pfam" id="PF18317"/>
    </source>
</evidence>
<dbReference type="InterPro" id="IPR022893">
    <property type="entry name" value="Shikimate_DH_fam"/>
</dbReference>
<keyword evidence="5" id="KW-0560">Oxidoreductase</keyword>
<dbReference type="GO" id="GO:0004764">
    <property type="term" value="F:shikimate 3-dehydrogenase (NADP+) activity"/>
    <property type="evidence" value="ECO:0007669"/>
    <property type="project" value="UniProtKB-EC"/>
</dbReference>
<dbReference type="Gene3D" id="3.40.50.720">
    <property type="entry name" value="NAD(P)-binding Rossmann-like Domain"/>
    <property type="match status" value="1"/>
</dbReference>
<organism evidence="5 6">
    <name type="scientific">Micropruina glycogenica</name>
    <dbReference type="NCBI Taxonomy" id="75385"/>
    <lineage>
        <taxon>Bacteria</taxon>
        <taxon>Bacillati</taxon>
        <taxon>Actinomycetota</taxon>
        <taxon>Actinomycetes</taxon>
        <taxon>Propionibacteriales</taxon>
        <taxon>Nocardioidaceae</taxon>
        <taxon>Micropruina</taxon>
    </lineage>
</organism>
<dbReference type="InterPro" id="IPR046346">
    <property type="entry name" value="Aminoacid_DH-like_N_sf"/>
</dbReference>
<gene>
    <name evidence="5" type="primary">aroE</name>
    <name evidence="5" type="ORF">MPLG2_1454</name>
</gene>